<dbReference type="Proteomes" id="UP000566995">
    <property type="component" value="Unassembled WGS sequence"/>
</dbReference>
<reference evidence="1 2" key="1">
    <citation type="submission" date="2020-08" db="EMBL/GenBank/DDBJ databases">
        <title>Functional genomics of gut bacteria from endangered species of beetles.</title>
        <authorList>
            <person name="Carlos-Shanley C."/>
        </authorList>
    </citation>
    <scope>NUCLEOTIDE SEQUENCE [LARGE SCALE GENOMIC DNA]</scope>
    <source>
        <strain evidence="1 2">S00179</strain>
    </source>
</reference>
<dbReference type="EMBL" id="JACHLI010000001">
    <property type="protein sequence ID" value="MBB4861484.1"/>
    <property type="molecule type" value="Genomic_DNA"/>
</dbReference>
<dbReference type="AlphaFoldDB" id="A0A7W7NZD6"/>
<proteinExistence type="predicted"/>
<evidence type="ECO:0000313" key="2">
    <source>
        <dbReference type="Proteomes" id="UP000566995"/>
    </source>
</evidence>
<organism evidence="1 2">
    <name type="scientific">Pseudomonas nitroreducens</name>
    <dbReference type="NCBI Taxonomy" id="46680"/>
    <lineage>
        <taxon>Bacteria</taxon>
        <taxon>Pseudomonadati</taxon>
        <taxon>Pseudomonadota</taxon>
        <taxon>Gammaproteobacteria</taxon>
        <taxon>Pseudomonadales</taxon>
        <taxon>Pseudomonadaceae</taxon>
        <taxon>Pseudomonas</taxon>
    </lineage>
</organism>
<evidence type="ECO:0000313" key="1">
    <source>
        <dbReference type="EMBL" id="MBB4861484.1"/>
    </source>
</evidence>
<comment type="caution">
    <text evidence="1">The sequence shown here is derived from an EMBL/GenBank/DDBJ whole genome shotgun (WGS) entry which is preliminary data.</text>
</comment>
<sequence length="103" mass="11994">MIPSAPHIQIEVLREDDSKLAGERWTFRLINTVHLVLDLYEVVERQSARAKYKPVRQYKRGQKRFQFSEKIAQCEASLPDDVKAEAKAKLLEFFANEIKTGLF</sequence>
<gene>
    <name evidence="1" type="ORF">HNP46_000295</name>
</gene>
<accession>A0A7W7NZD6</accession>
<name>A0A7W7NZD6_PSENT</name>
<protein>
    <submittedName>
        <fullName evidence="1">Uncharacterized protein</fullName>
    </submittedName>
</protein>
<dbReference type="RefSeq" id="WP_184585745.1">
    <property type="nucleotide sequence ID" value="NZ_JACHLI010000001.1"/>
</dbReference>